<dbReference type="Gene3D" id="1.10.10.10">
    <property type="entry name" value="Winged helix-like DNA-binding domain superfamily/Winged helix DNA-binding domain"/>
    <property type="match status" value="1"/>
</dbReference>
<protein>
    <submittedName>
        <fullName evidence="6">LysR family transcriptional regulator</fullName>
    </submittedName>
</protein>
<dbReference type="SUPFAM" id="SSF53850">
    <property type="entry name" value="Periplasmic binding protein-like II"/>
    <property type="match status" value="1"/>
</dbReference>
<dbReference type="GO" id="GO:0000976">
    <property type="term" value="F:transcription cis-regulatory region binding"/>
    <property type="evidence" value="ECO:0007669"/>
    <property type="project" value="TreeGrafter"/>
</dbReference>
<keyword evidence="7" id="KW-1185">Reference proteome</keyword>
<dbReference type="Proteomes" id="UP000321814">
    <property type="component" value="Unassembled WGS sequence"/>
</dbReference>
<dbReference type="RefSeq" id="WP_147904433.1">
    <property type="nucleotide sequence ID" value="NZ_BAAAGC010000010.1"/>
</dbReference>
<dbReference type="InterPro" id="IPR005119">
    <property type="entry name" value="LysR_subst-bd"/>
</dbReference>
<dbReference type="Pfam" id="PF03466">
    <property type="entry name" value="LysR_substrate"/>
    <property type="match status" value="1"/>
</dbReference>
<dbReference type="OrthoDB" id="5964649at2"/>
<proteinExistence type="inferred from homology"/>
<feature type="domain" description="HTH lysR-type" evidence="5">
    <location>
        <begin position="12"/>
        <end position="69"/>
    </location>
</feature>
<dbReference type="InterPro" id="IPR036390">
    <property type="entry name" value="WH_DNA-bd_sf"/>
</dbReference>
<organism evidence="6 7">
    <name type="scientific">Rheinheimera tangshanensis</name>
    <dbReference type="NCBI Taxonomy" id="400153"/>
    <lineage>
        <taxon>Bacteria</taxon>
        <taxon>Pseudomonadati</taxon>
        <taxon>Pseudomonadota</taxon>
        <taxon>Gammaproteobacteria</taxon>
        <taxon>Chromatiales</taxon>
        <taxon>Chromatiaceae</taxon>
        <taxon>Rheinheimera</taxon>
    </lineage>
</organism>
<evidence type="ECO:0000256" key="2">
    <source>
        <dbReference type="ARBA" id="ARBA00023015"/>
    </source>
</evidence>
<accession>A0A5C8LXW1</accession>
<dbReference type="PANTHER" id="PTHR30126:SF5">
    <property type="entry name" value="HTH-TYPE TRANSCRIPTIONAL ACTIVATOR CMPR"/>
    <property type="match status" value="1"/>
</dbReference>
<dbReference type="EMBL" id="VRLR01000006">
    <property type="protein sequence ID" value="TXK80529.1"/>
    <property type="molecule type" value="Genomic_DNA"/>
</dbReference>
<dbReference type="GO" id="GO:0003700">
    <property type="term" value="F:DNA-binding transcription factor activity"/>
    <property type="evidence" value="ECO:0007669"/>
    <property type="project" value="InterPro"/>
</dbReference>
<evidence type="ECO:0000256" key="3">
    <source>
        <dbReference type="ARBA" id="ARBA00023125"/>
    </source>
</evidence>
<sequence>MPALTLARFQRITPQQLRAFEATARLLSVTKAAQELYVSQPTVSVQLRELAITTGQRLFETTGRQIRLTQAGEELYKAVREVAACWQRFESRIAEINGLISGRLRIAAVTTAEYFVPDLLGPFSAAHQGVEIELAIENRDRVVGRLTQGMDDLAVMMMPPDDLPLDRMQFQINPLVIIASSKHALVNKTVDLSDLSNERWLMREPGSGTRMAAEQHFTKHNFKPNVVMSLGSNEAIKHSVAAGLGIAVLSQLAVQPALWPGRYAAAATSQNSVPLDSSALLQAGLGIMQVKDFPILRHWSVVWRKDNPLSATARHFLDYLQTSQAQPSS</sequence>
<dbReference type="InterPro" id="IPR000847">
    <property type="entry name" value="LysR_HTH_N"/>
</dbReference>
<dbReference type="PANTHER" id="PTHR30126">
    <property type="entry name" value="HTH-TYPE TRANSCRIPTIONAL REGULATOR"/>
    <property type="match status" value="1"/>
</dbReference>
<evidence type="ECO:0000259" key="5">
    <source>
        <dbReference type="PROSITE" id="PS50931"/>
    </source>
</evidence>
<dbReference type="PROSITE" id="PS50931">
    <property type="entry name" value="HTH_LYSR"/>
    <property type="match status" value="1"/>
</dbReference>
<evidence type="ECO:0000256" key="1">
    <source>
        <dbReference type="ARBA" id="ARBA00009437"/>
    </source>
</evidence>
<keyword evidence="2" id="KW-0805">Transcription regulation</keyword>
<dbReference type="AlphaFoldDB" id="A0A5C8LXW1"/>
<evidence type="ECO:0000313" key="6">
    <source>
        <dbReference type="EMBL" id="TXK80529.1"/>
    </source>
</evidence>
<reference evidence="6 7" key="1">
    <citation type="submission" date="2019-08" db="EMBL/GenBank/DDBJ databases">
        <title>Draft genome analysis of Rheinheimera tangshanensis isolated from the roots of fresh rice plants (Oryza sativa).</title>
        <authorList>
            <person name="Yu Q."/>
            <person name="Qi Y."/>
            <person name="Zhang H."/>
            <person name="Pu J."/>
        </authorList>
    </citation>
    <scope>NUCLEOTIDE SEQUENCE [LARGE SCALE GENOMIC DNA]</scope>
    <source>
        <strain evidence="6 7">JA3-B52</strain>
    </source>
</reference>
<dbReference type="Pfam" id="PF00126">
    <property type="entry name" value="HTH_1"/>
    <property type="match status" value="1"/>
</dbReference>
<dbReference type="InterPro" id="IPR036388">
    <property type="entry name" value="WH-like_DNA-bd_sf"/>
</dbReference>
<keyword evidence="4" id="KW-0804">Transcription</keyword>
<keyword evidence="3" id="KW-0238">DNA-binding</keyword>
<comment type="similarity">
    <text evidence="1">Belongs to the LysR transcriptional regulatory family.</text>
</comment>
<comment type="caution">
    <text evidence="6">The sequence shown here is derived from an EMBL/GenBank/DDBJ whole genome shotgun (WGS) entry which is preliminary data.</text>
</comment>
<evidence type="ECO:0000313" key="7">
    <source>
        <dbReference type="Proteomes" id="UP000321814"/>
    </source>
</evidence>
<evidence type="ECO:0000256" key="4">
    <source>
        <dbReference type="ARBA" id="ARBA00023163"/>
    </source>
</evidence>
<dbReference type="SUPFAM" id="SSF46785">
    <property type="entry name" value="Winged helix' DNA-binding domain"/>
    <property type="match status" value="1"/>
</dbReference>
<dbReference type="Gene3D" id="3.40.190.290">
    <property type="match status" value="1"/>
</dbReference>
<name>A0A5C8LXW1_9GAMM</name>
<gene>
    <name evidence="6" type="ORF">FU839_11260</name>
</gene>